<reference evidence="1" key="1">
    <citation type="submission" date="2018-06" db="EMBL/GenBank/DDBJ databases">
        <authorList>
            <person name="Zhirakovskaya E."/>
        </authorList>
    </citation>
    <scope>NUCLEOTIDE SEQUENCE</scope>
</reference>
<sequence length="41" mass="4755">SEKIAMNRQLDRPTPFTQRGVAIERATKSNWQARVLLRLCV</sequence>
<name>A0A3B0XEP1_9ZZZZ</name>
<accession>A0A3B0XEP1</accession>
<proteinExistence type="predicted"/>
<feature type="non-terminal residue" evidence="1">
    <location>
        <position position="1"/>
    </location>
</feature>
<organism evidence="1">
    <name type="scientific">hydrothermal vent metagenome</name>
    <dbReference type="NCBI Taxonomy" id="652676"/>
    <lineage>
        <taxon>unclassified sequences</taxon>
        <taxon>metagenomes</taxon>
        <taxon>ecological metagenomes</taxon>
    </lineage>
</organism>
<gene>
    <name evidence="1" type="ORF">MNBD_GAMMA11-2551</name>
</gene>
<dbReference type="AlphaFoldDB" id="A0A3B0XEP1"/>
<dbReference type="EMBL" id="UOFG01000264">
    <property type="protein sequence ID" value="VAW66151.1"/>
    <property type="molecule type" value="Genomic_DNA"/>
</dbReference>
<evidence type="ECO:0000313" key="1">
    <source>
        <dbReference type="EMBL" id="VAW66151.1"/>
    </source>
</evidence>
<protein>
    <submittedName>
        <fullName evidence="1">Uncharacterized protein</fullName>
    </submittedName>
</protein>